<sequence>MAMALLDMLCSYLYMQVWRFLQFQQYL</sequence>
<reference evidence="1" key="2">
    <citation type="journal article" date="2015" name="Data Brief">
        <title>Shoot transcriptome of the giant reed, Arundo donax.</title>
        <authorList>
            <person name="Barrero R.A."/>
            <person name="Guerrero F.D."/>
            <person name="Moolhuijzen P."/>
            <person name="Goolsby J.A."/>
            <person name="Tidwell J."/>
            <person name="Bellgard S.E."/>
            <person name="Bellgard M.I."/>
        </authorList>
    </citation>
    <scope>NUCLEOTIDE SEQUENCE</scope>
    <source>
        <tissue evidence="1">Shoot tissue taken approximately 20 cm above the soil surface</tissue>
    </source>
</reference>
<evidence type="ECO:0000313" key="1">
    <source>
        <dbReference type="EMBL" id="JAD75028.1"/>
    </source>
</evidence>
<accession>A0A0A9CKQ0</accession>
<organism evidence="1">
    <name type="scientific">Arundo donax</name>
    <name type="common">Giant reed</name>
    <name type="synonym">Donax arundinaceus</name>
    <dbReference type="NCBI Taxonomy" id="35708"/>
    <lineage>
        <taxon>Eukaryota</taxon>
        <taxon>Viridiplantae</taxon>
        <taxon>Streptophyta</taxon>
        <taxon>Embryophyta</taxon>
        <taxon>Tracheophyta</taxon>
        <taxon>Spermatophyta</taxon>
        <taxon>Magnoliopsida</taxon>
        <taxon>Liliopsida</taxon>
        <taxon>Poales</taxon>
        <taxon>Poaceae</taxon>
        <taxon>PACMAD clade</taxon>
        <taxon>Arundinoideae</taxon>
        <taxon>Arundineae</taxon>
        <taxon>Arundo</taxon>
    </lineage>
</organism>
<dbReference type="EMBL" id="GBRH01222867">
    <property type="protein sequence ID" value="JAD75028.1"/>
    <property type="molecule type" value="Transcribed_RNA"/>
</dbReference>
<dbReference type="AlphaFoldDB" id="A0A0A9CKQ0"/>
<name>A0A0A9CKQ0_ARUDO</name>
<proteinExistence type="predicted"/>
<reference evidence="1" key="1">
    <citation type="submission" date="2014-09" db="EMBL/GenBank/DDBJ databases">
        <authorList>
            <person name="Magalhaes I.L.F."/>
            <person name="Oliveira U."/>
            <person name="Santos F.R."/>
            <person name="Vidigal T.H.D.A."/>
            <person name="Brescovit A.D."/>
            <person name="Santos A.J."/>
        </authorList>
    </citation>
    <scope>NUCLEOTIDE SEQUENCE</scope>
    <source>
        <tissue evidence="1">Shoot tissue taken approximately 20 cm above the soil surface</tissue>
    </source>
</reference>
<protein>
    <submittedName>
        <fullName evidence="1">Uncharacterized protein</fullName>
    </submittedName>
</protein>